<dbReference type="InterPro" id="IPR003609">
    <property type="entry name" value="Pan_app"/>
</dbReference>
<evidence type="ECO:0000256" key="1">
    <source>
        <dbReference type="SAM" id="MobiDB-lite"/>
    </source>
</evidence>
<organism evidence="4 5">
    <name type="scientific">Aspergillus nanangensis</name>
    <dbReference type="NCBI Taxonomy" id="2582783"/>
    <lineage>
        <taxon>Eukaryota</taxon>
        <taxon>Fungi</taxon>
        <taxon>Dikarya</taxon>
        <taxon>Ascomycota</taxon>
        <taxon>Pezizomycotina</taxon>
        <taxon>Eurotiomycetes</taxon>
        <taxon>Eurotiomycetidae</taxon>
        <taxon>Eurotiales</taxon>
        <taxon>Aspergillaceae</taxon>
        <taxon>Aspergillus</taxon>
        <taxon>Aspergillus subgen. Circumdati</taxon>
    </lineage>
</organism>
<proteinExistence type="predicted"/>
<evidence type="ECO:0000313" key="5">
    <source>
        <dbReference type="Proteomes" id="UP001194746"/>
    </source>
</evidence>
<reference evidence="4" key="1">
    <citation type="journal article" date="2019" name="Beilstein J. Org. Chem.">
        <title>Nanangenines: drimane sesquiterpenoids as the dominant metabolite cohort of a novel Australian fungus, Aspergillus nanangensis.</title>
        <authorList>
            <person name="Lacey H.J."/>
            <person name="Gilchrist C.L.M."/>
            <person name="Crombie A."/>
            <person name="Kalaitzis J.A."/>
            <person name="Vuong D."/>
            <person name="Rutledge P.J."/>
            <person name="Turner P."/>
            <person name="Pitt J.I."/>
            <person name="Lacey E."/>
            <person name="Chooi Y.H."/>
            <person name="Piggott A.M."/>
        </authorList>
    </citation>
    <scope>NUCLEOTIDE SEQUENCE</scope>
    <source>
        <strain evidence="4">MST-FP2251</strain>
    </source>
</reference>
<name>A0AAD4CQH2_ASPNN</name>
<evidence type="ECO:0000256" key="2">
    <source>
        <dbReference type="SAM" id="SignalP"/>
    </source>
</evidence>
<evidence type="ECO:0000313" key="4">
    <source>
        <dbReference type="EMBL" id="KAF9890839.1"/>
    </source>
</evidence>
<feature type="chain" id="PRO_5041957486" description="Apple domain-containing protein" evidence="2">
    <location>
        <begin position="19"/>
        <end position="247"/>
    </location>
</feature>
<feature type="domain" description="Apple" evidence="3">
    <location>
        <begin position="192"/>
        <end position="223"/>
    </location>
</feature>
<feature type="region of interest" description="Disordered" evidence="1">
    <location>
        <begin position="111"/>
        <end position="151"/>
    </location>
</feature>
<comment type="caution">
    <text evidence="4">The sequence shown here is derived from an EMBL/GenBank/DDBJ whole genome shotgun (WGS) entry which is preliminary data.</text>
</comment>
<dbReference type="EMBL" id="VCAU01000023">
    <property type="protein sequence ID" value="KAF9890839.1"/>
    <property type="molecule type" value="Genomic_DNA"/>
</dbReference>
<sequence length="247" mass="27047">MKLLYLVPALALAQLAVSRPQDKPNNKAYEKYCNENKSQGTISTNSTQIAYFCDSKAPVGKNSVNASSPTSCYVACKGNGTDCDTAVWDRNTGLCWIGRVSGERTPAEGYMVLSPDDHGGKNDTTDSNAHEGKNRTDGDDAQRSTCQGEQQRYKPVDPICDKNDRQVTEVKDQRFYLACSRRAPNLALQPNTYDSLADCMGRCTNVTGCRFVTYEPETKLCFSGDGDWFLSKPSADGNFHSAFKVGG</sequence>
<feature type="signal peptide" evidence="2">
    <location>
        <begin position="1"/>
        <end position="18"/>
    </location>
</feature>
<accession>A0AAD4CQH2</accession>
<dbReference type="AlphaFoldDB" id="A0AAD4CQH2"/>
<dbReference type="Pfam" id="PF00024">
    <property type="entry name" value="PAN_1"/>
    <property type="match status" value="1"/>
</dbReference>
<reference evidence="4" key="2">
    <citation type="submission" date="2020-02" db="EMBL/GenBank/DDBJ databases">
        <authorList>
            <person name="Gilchrist C.L.M."/>
            <person name="Chooi Y.-H."/>
        </authorList>
    </citation>
    <scope>NUCLEOTIDE SEQUENCE</scope>
    <source>
        <strain evidence="4">MST-FP2251</strain>
    </source>
</reference>
<gene>
    <name evidence="4" type="ORF">FE257_005410</name>
</gene>
<dbReference type="Gene3D" id="3.50.4.10">
    <property type="entry name" value="Hepatocyte Growth Factor"/>
    <property type="match status" value="1"/>
</dbReference>
<keyword evidence="5" id="KW-1185">Reference proteome</keyword>
<dbReference type="Proteomes" id="UP001194746">
    <property type="component" value="Unassembled WGS sequence"/>
</dbReference>
<keyword evidence="2" id="KW-0732">Signal</keyword>
<evidence type="ECO:0000259" key="3">
    <source>
        <dbReference type="Pfam" id="PF00024"/>
    </source>
</evidence>
<protein>
    <recommendedName>
        <fullName evidence="3">Apple domain-containing protein</fullName>
    </recommendedName>
</protein>
<feature type="compositionally biased region" description="Basic and acidic residues" evidence="1">
    <location>
        <begin position="115"/>
        <end position="142"/>
    </location>
</feature>